<feature type="region of interest" description="Disordered" evidence="1">
    <location>
        <begin position="339"/>
        <end position="367"/>
    </location>
</feature>
<evidence type="ECO:0000313" key="3">
    <source>
        <dbReference type="Proteomes" id="UP000479000"/>
    </source>
</evidence>
<name>A0A6H5GNR2_9HEMI</name>
<accession>A0A6H5GNR2</accession>
<evidence type="ECO:0000313" key="2">
    <source>
        <dbReference type="EMBL" id="CAB0005072.1"/>
    </source>
</evidence>
<gene>
    <name evidence="2" type="ORF">NTEN_LOCUS10549</name>
</gene>
<evidence type="ECO:0000256" key="1">
    <source>
        <dbReference type="SAM" id="MobiDB-lite"/>
    </source>
</evidence>
<organism evidence="2 3">
    <name type="scientific">Nesidiocoris tenuis</name>
    <dbReference type="NCBI Taxonomy" id="355587"/>
    <lineage>
        <taxon>Eukaryota</taxon>
        <taxon>Metazoa</taxon>
        <taxon>Ecdysozoa</taxon>
        <taxon>Arthropoda</taxon>
        <taxon>Hexapoda</taxon>
        <taxon>Insecta</taxon>
        <taxon>Pterygota</taxon>
        <taxon>Neoptera</taxon>
        <taxon>Paraneoptera</taxon>
        <taxon>Hemiptera</taxon>
        <taxon>Heteroptera</taxon>
        <taxon>Panheteroptera</taxon>
        <taxon>Cimicomorpha</taxon>
        <taxon>Miridae</taxon>
        <taxon>Dicyphina</taxon>
        <taxon>Nesidiocoris</taxon>
    </lineage>
</organism>
<protein>
    <submittedName>
        <fullName evidence="2">Uncharacterized protein</fullName>
    </submittedName>
</protein>
<sequence length="485" mass="54248">MTYNLHNIPIHENLRALLNAANRAGKSAVQLAAMVMTKSKQATSVARFSSSGPNLAPFLAKSSWVFFQSTVYPGPPNLLRFSKMQRDLPSGNKKVTNFDRATKATTMTANPSKSSATANVVKSVIIKRSPTASRNIIFESSRKRETSTRIWRTWGLPREGATCRGISSGFDFLFDQKERKESFCCGKMLCFEKCNTMEYISYAAEGHRPTRSVVAKRTLFLETMICQLQIRNDNIGFHQREAKGRCERRTLSNTPACWLINRNRNHRAKSLNRLGSGVKIDDWIRIRFWISLRIRISEGTGACVWVLGIPFSSSSSRLREALQLSRLAGLWSGDGQYSHRQLRSTLPNPKRESSRTPRSNAPWTFGRAGPNQKGIAWPTPKALLIYEMISCCGSSSAVVIQDRNHSPSADRLGVSERASPSSYFHINSTASSSRSNNPLATITTTHFGATTALDEERIYDRNQLFPLEPLNASMNRIHGILAPRL</sequence>
<dbReference type="AlphaFoldDB" id="A0A6H5GNR2"/>
<dbReference type="EMBL" id="CADCXU010015866">
    <property type="protein sequence ID" value="CAB0005072.1"/>
    <property type="molecule type" value="Genomic_DNA"/>
</dbReference>
<dbReference type="Proteomes" id="UP000479000">
    <property type="component" value="Unassembled WGS sequence"/>
</dbReference>
<proteinExistence type="predicted"/>
<keyword evidence="3" id="KW-1185">Reference proteome</keyword>
<reference evidence="2 3" key="1">
    <citation type="submission" date="2020-02" db="EMBL/GenBank/DDBJ databases">
        <authorList>
            <person name="Ferguson B K."/>
        </authorList>
    </citation>
    <scope>NUCLEOTIDE SEQUENCE [LARGE SCALE GENOMIC DNA]</scope>
</reference>